<dbReference type="SUPFAM" id="SSF50965">
    <property type="entry name" value="Galactose oxidase, central domain"/>
    <property type="match status" value="2"/>
</dbReference>
<dbReference type="Gene3D" id="2.130.10.80">
    <property type="entry name" value="Galactose oxidase/kelch, beta-propeller"/>
    <property type="match status" value="2"/>
</dbReference>
<protein>
    <submittedName>
        <fullName evidence="5">Kelch motif-containing protein</fullName>
    </submittedName>
</protein>
<name>A0A1I0L179_9BACT</name>
<feature type="chain" id="PRO_5011537508" evidence="3">
    <location>
        <begin position="24"/>
        <end position="769"/>
    </location>
</feature>
<dbReference type="InterPro" id="IPR000601">
    <property type="entry name" value="PKD_dom"/>
</dbReference>
<dbReference type="InterPro" id="IPR006652">
    <property type="entry name" value="Kelch_1"/>
</dbReference>
<evidence type="ECO:0000259" key="4">
    <source>
        <dbReference type="Pfam" id="PF18911"/>
    </source>
</evidence>
<dbReference type="Pfam" id="PF01344">
    <property type="entry name" value="Kelch_1"/>
    <property type="match status" value="2"/>
</dbReference>
<dbReference type="InterPro" id="IPR015915">
    <property type="entry name" value="Kelch-typ_b-propeller"/>
</dbReference>
<accession>A0A1I0L179</accession>
<proteinExistence type="predicted"/>
<dbReference type="Pfam" id="PF24681">
    <property type="entry name" value="Kelch_KLHDC2_KLHL20_DRC7"/>
    <property type="match status" value="1"/>
</dbReference>
<dbReference type="Pfam" id="PF17963">
    <property type="entry name" value="Big_9"/>
    <property type="match status" value="1"/>
</dbReference>
<evidence type="ECO:0000313" key="5">
    <source>
        <dbReference type="EMBL" id="SEU31928.1"/>
    </source>
</evidence>
<feature type="signal peptide" evidence="3">
    <location>
        <begin position="1"/>
        <end position="23"/>
    </location>
</feature>
<dbReference type="CDD" id="cd00146">
    <property type="entry name" value="PKD"/>
    <property type="match status" value="1"/>
</dbReference>
<evidence type="ECO:0000256" key="3">
    <source>
        <dbReference type="SAM" id="SignalP"/>
    </source>
</evidence>
<dbReference type="Pfam" id="PF18911">
    <property type="entry name" value="PKD_4"/>
    <property type="match status" value="1"/>
</dbReference>
<keyword evidence="6" id="KW-1185">Reference proteome</keyword>
<dbReference type="Gene3D" id="2.120.10.80">
    <property type="entry name" value="Kelch-type beta propeller"/>
    <property type="match status" value="1"/>
</dbReference>
<dbReference type="InterPro" id="IPR011043">
    <property type="entry name" value="Gal_Oxase/kelch_b-propeller"/>
</dbReference>
<dbReference type="PANTHER" id="PTHR46344:SF27">
    <property type="entry name" value="KELCH REPEAT SUPERFAMILY PROTEIN"/>
    <property type="match status" value="1"/>
</dbReference>
<feature type="domain" description="PKD" evidence="4">
    <location>
        <begin position="134"/>
        <end position="215"/>
    </location>
</feature>
<dbReference type="PANTHER" id="PTHR46344">
    <property type="entry name" value="OS02G0202900 PROTEIN"/>
    <property type="match status" value="1"/>
</dbReference>
<organism evidence="5 6">
    <name type="scientific">Stigmatella erecta</name>
    <dbReference type="NCBI Taxonomy" id="83460"/>
    <lineage>
        <taxon>Bacteria</taxon>
        <taxon>Pseudomonadati</taxon>
        <taxon>Myxococcota</taxon>
        <taxon>Myxococcia</taxon>
        <taxon>Myxococcales</taxon>
        <taxon>Cystobacterineae</taxon>
        <taxon>Archangiaceae</taxon>
        <taxon>Stigmatella</taxon>
    </lineage>
</organism>
<dbReference type="SMART" id="SM00612">
    <property type="entry name" value="Kelch"/>
    <property type="match status" value="6"/>
</dbReference>
<dbReference type="PROSITE" id="PS51257">
    <property type="entry name" value="PROKAR_LIPOPROTEIN"/>
    <property type="match status" value="1"/>
</dbReference>
<keyword evidence="2" id="KW-0677">Repeat</keyword>
<dbReference type="InterPro" id="IPR037293">
    <property type="entry name" value="Gal_Oxidase_central_sf"/>
</dbReference>
<dbReference type="Proteomes" id="UP000199181">
    <property type="component" value="Unassembled WGS sequence"/>
</dbReference>
<gene>
    <name evidence="5" type="ORF">SAMN05443639_116123</name>
</gene>
<evidence type="ECO:0000256" key="2">
    <source>
        <dbReference type="ARBA" id="ARBA00022737"/>
    </source>
</evidence>
<evidence type="ECO:0000256" key="1">
    <source>
        <dbReference type="ARBA" id="ARBA00022441"/>
    </source>
</evidence>
<dbReference type="EMBL" id="FOIJ01000016">
    <property type="protein sequence ID" value="SEU31928.1"/>
    <property type="molecule type" value="Genomic_DNA"/>
</dbReference>
<keyword evidence="1" id="KW-0880">Kelch repeat</keyword>
<dbReference type="SUPFAM" id="SSF49299">
    <property type="entry name" value="PKD domain"/>
    <property type="match status" value="1"/>
</dbReference>
<dbReference type="Gene3D" id="2.60.40.10">
    <property type="entry name" value="Immunoglobulins"/>
    <property type="match status" value="3"/>
</dbReference>
<evidence type="ECO:0000313" key="6">
    <source>
        <dbReference type="Proteomes" id="UP000199181"/>
    </source>
</evidence>
<keyword evidence="3" id="KW-0732">Signal</keyword>
<dbReference type="AlphaFoldDB" id="A0A1I0L179"/>
<dbReference type="InterPro" id="IPR013783">
    <property type="entry name" value="Ig-like_fold"/>
</dbReference>
<sequence length="769" mass="77094">MKSLSLPLRLALALALASGCASPLSPEAGTGSIQVAVSVPQALSASDVTRIQVTVSASGMASFSVELAPSNGSWGGLIGHIPAGSDRSFLAKAYDASGTLRFQGQASGVTLSAGQTTAVALTLQEVAPPPPYANEAPLIDSLAASSTSVATGAPLSLTAAVHDPNPGDSLTVAWTASSGTFSTTTAPSTSWTAPATPGIQIVTLTVTDSQGASASISLALNVLPGASTGNAALSISFNLGPTVSKVSASQSRIDADQSTAVSATASDADGDTLSYQWTASCPGTWTNATSSAASFVPSSVPASACNNCQLTVTVKDGRGGQTTGSLALCIASASTPRFPPRVTNFYQSTLSASPGQTVTFDAAALDPQASPLTFTWLAATGSLGTPVHTASTSRITWTAPSCAAAGTAPGITATVTNAFNLSATLSFLVTGLPACVSGWASAGAMTSARYLHTATLLPGGKLLVSGGFHGGKYVASAEVYDPATDTWSATASMASPRGYHTATLLPNGKLLVSGGCVSSTSHLATAEVYDPATGTWSATSSMASPHGYHTATLLPNGKVLVSGGYNSNNYVATAEVYDPATGTWSATGSMVSPRGHHLATLLPNGKVLVSGGYSGSAYMASVEVYDPATGTWSATGSMTSPRGYHTATLLPNGKVLVSGGHHNNTPQATAEVYDPATGAWSATVSMASARYVHAATLLPNGKVLVSGGYHNGYVASAEVYDPATGTWITTASMVSPRGYHTAMLLPNGKVLVPGGYSGAPLAEAELYSP</sequence>
<dbReference type="InterPro" id="IPR035986">
    <property type="entry name" value="PKD_dom_sf"/>
</dbReference>
<reference evidence="6" key="1">
    <citation type="submission" date="2016-10" db="EMBL/GenBank/DDBJ databases">
        <authorList>
            <person name="Varghese N."/>
            <person name="Submissions S."/>
        </authorList>
    </citation>
    <scope>NUCLEOTIDE SEQUENCE [LARGE SCALE GENOMIC DNA]</scope>
    <source>
        <strain evidence="6">DSM 16858</strain>
    </source>
</reference>
<dbReference type="RefSeq" id="WP_245767797.1">
    <property type="nucleotide sequence ID" value="NZ_FOIJ01000016.1"/>
</dbReference>